<organism evidence="3">
    <name type="scientific">Geobacter sp. (strain M21)</name>
    <dbReference type="NCBI Taxonomy" id="443144"/>
    <lineage>
        <taxon>Bacteria</taxon>
        <taxon>Pseudomonadati</taxon>
        <taxon>Thermodesulfobacteriota</taxon>
        <taxon>Desulfuromonadia</taxon>
        <taxon>Geobacterales</taxon>
        <taxon>Geobacteraceae</taxon>
        <taxon>Geobacter</taxon>
    </lineage>
</organism>
<accession>C6E537</accession>
<dbReference type="STRING" id="443144.GM21_1510"/>
<feature type="signal peptide" evidence="1">
    <location>
        <begin position="1"/>
        <end position="21"/>
    </location>
</feature>
<dbReference type="InterPro" id="IPR038142">
    <property type="entry name" value="Cytochrome_P460_sp"/>
</dbReference>
<dbReference type="Gene3D" id="3.50.70.20">
    <property type="entry name" value="Cytochrome P460"/>
    <property type="match status" value="1"/>
</dbReference>
<dbReference type="AlphaFoldDB" id="C6E537"/>
<evidence type="ECO:0000313" key="3">
    <source>
        <dbReference type="EMBL" id="ACT17566.1"/>
    </source>
</evidence>
<proteinExistence type="predicted"/>
<dbReference type="OrthoDB" id="511546at2"/>
<gene>
    <name evidence="3" type="ordered locus">GM21_1510</name>
</gene>
<protein>
    <recommendedName>
        <fullName evidence="2">Cytochrome P460 domain-containing protein</fullName>
    </recommendedName>
</protein>
<feature type="domain" description="Cytochrome P460" evidence="2">
    <location>
        <begin position="28"/>
        <end position="149"/>
    </location>
</feature>
<sequence length="156" mass="17329">MKKAVILMALGAILGATAAAAAGQTALPRGYEKWEKSKARINTDKKSLFYGIHYIYVDKKAMKSYKSGGAYPEGSRFVAVNYSIKEENGKKVPGKKNMIVVMQKDSKEQQTGGWRFAGFTPEGKPSGLDGKRDCFGCHEKDAKERNYVISRYVDFK</sequence>
<dbReference type="EMBL" id="CP001661">
    <property type="protein sequence ID" value="ACT17566.1"/>
    <property type="molecule type" value="Genomic_DNA"/>
</dbReference>
<dbReference type="KEGG" id="gem:GM21_1510"/>
<dbReference type="Pfam" id="PF16694">
    <property type="entry name" value="Cytochrome_P460"/>
    <property type="match status" value="1"/>
</dbReference>
<feature type="chain" id="PRO_5002964557" description="Cytochrome P460 domain-containing protein" evidence="1">
    <location>
        <begin position="22"/>
        <end position="156"/>
    </location>
</feature>
<name>C6E537_GEOSM</name>
<dbReference type="InterPro" id="IPR032033">
    <property type="entry name" value="Cytochrome_P460"/>
</dbReference>
<dbReference type="CDD" id="cd20752">
    <property type="entry name" value="cyt_c'_beta"/>
    <property type="match status" value="1"/>
</dbReference>
<keyword evidence="1" id="KW-0732">Signal</keyword>
<evidence type="ECO:0000256" key="1">
    <source>
        <dbReference type="SAM" id="SignalP"/>
    </source>
</evidence>
<reference evidence="3" key="1">
    <citation type="submission" date="2009-07" db="EMBL/GenBank/DDBJ databases">
        <title>Complete sequence of Geobacter sp. M21.</title>
        <authorList>
            <consortium name="US DOE Joint Genome Institute"/>
            <person name="Lucas S."/>
            <person name="Copeland A."/>
            <person name="Lapidus A."/>
            <person name="Glavina del Rio T."/>
            <person name="Dalin E."/>
            <person name="Tice H."/>
            <person name="Bruce D."/>
            <person name="Goodwin L."/>
            <person name="Pitluck S."/>
            <person name="Saunders E."/>
            <person name="Brettin T."/>
            <person name="Detter J.C."/>
            <person name="Han C."/>
            <person name="Larimer F."/>
            <person name="Land M."/>
            <person name="Hauser L."/>
            <person name="Kyrpides N."/>
            <person name="Ovchinnikova G."/>
            <person name="Lovley D."/>
        </authorList>
    </citation>
    <scope>NUCLEOTIDE SEQUENCE [LARGE SCALE GENOMIC DNA]</scope>
    <source>
        <strain evidence="3">M21</strain>
    </source>
</reference>
<dbReference type="eggNOG" id="ENOG50324BI">
    <property type="taxonomic scope" value="Bacteria"/>
</dbReference>
<dbReference type="HOGENOM" id="CLU_106310_3_0_7"/>
<evidence type="ECO:0000259" key="2">
    <source>
        <dbReference type="Pfam" id="PF16694"/>
    </source>
</evidence>